<sequence>MKHKCEYYEIDFKLVNESHTTKCSFLDGEPVEHHEEYIGTRIERGLFKAGDGTLINADVNGAHNIARRGIGKYNETSSDVRGVVTTPETTTVDPTSATQVGEVGGNH</sequence>
<dbReference type="Pfam" id="PF07282">
    <property type="entry name" value="Cas12f1-like_TNB"/>
    <property type="match status" value="1"/>
</dbReference>
<dbReference type="OrthoDB" id="284225at2157"/>
<feature type="domain" description="Cas12f1-like TNB" evidence="3">
    <location>
        <begin position="2"/>
        <end position="65"/>
    </location>
</feature>
<reference evidence="4 5" key="1">
    <citation type="submission" date="2016-12" db="EMBL/GenBank/DDBJ databases">
        <title>Discovery of methanogenic haloarchaea.</title>
        <authorList>
            <person name="Sorokin D.Y."/>
            <person name="Makarova K.S."/>
            <person name="Abbas B."/>
            <person name="Ferrer M."/>
            <person name="Golyshin P.N."/>
        </authorList>
    </citation>
    <scope>NUCLEOTIDE SEQUENCE [LARGE SCALE GENOMIC DNA]</scope>
    <source>
        <strain evidence="4">AMET1</strain>
    </source>
</reference>
<organism evidence="4 5">
    <name type="scientific">Methanonatronarchaeum thermophilum</name>
    <dbReference type="NCBI Taxonomy" id="1927129"/>
    <lineage>
        <taxon>Archaea</taxon>
        <taxon>Methanobacteriati</taxon>
        <taxon>Methanobacteriota</taxon>
        <taxon>Methanonatronarchaeia</taxon>
        <taxon>Methanonatronarchaeales</taxon>
        <taxon>Methanonatronarchaeaceae</taxon>
        <taxon>Methanonatronarchaeum</taxon>
    </lineage>
</organism>
<dbReference type="GO" id="GO:0003677">
    <property type="term" value="F:DNA binding"/>
    <property type="evidence" value="ECO:0007669"/>
    <property type="project" value="UniProtKB-KW"/>
</dbReference>
<evidence type="ECO:0000256" key="1">
    <source>
        <dbReference type="ARBA" id="ARBA00023125"/>
    </source>
</evidence>
<dbReference type="Proteomes" id="UP000195137">
    <property type="component" value="Unassembled WGS sequence"/>
</dbReference>
<feature type="region of interest" description="Disordered" evidence="2">
    <location>
        <begin position="85"/>
        <end position="107"/>
    </location>
</feature>
<evidence type="ECO:0000313" key="5">
    <source>
        <dbReference type="Proteomes" id="UP000195137"/>
    </source>
</evidence>
<evidence type="ECO:0000313" key="4">
    <source>
        <dbReference type="EMBL" id="OUJ18382.1"/>
    </source>
</evidence>
<accession>A0A1Y3GAB1</accession>
<evidence type="ECO:0000259" key="3">
    <source>
        <dbReference type="Pfam" id="PF07282"/>
    </source>
</evidence>
<comment type="caution">
    <text evidence="4">The sequence shown here is derived from an EMBL/GenBank/DDBJ whole genome shotgun (WGS) entry which is preliminary data.</text>
</comment>
<protein>
    <submittedName>
        <fullName evidence="4">IS605 OrfB-like transposable element containing RNAse H-like and Zn finger domain</fullName>
    </submittedName>
</protein>
<dbReference type="RefSeq" id="WP_086637663.1">
    <property type="nucleotide sequence ID" value="NZ_MRZU01000004.1"/>
</dbReference>
<dbReference type="EMBL" id="MRZU01000004">
    <property type="protein sequence ID" value="OUJ18382.1"/>
    <property type="molecule type" value="Genomic_DNA"/>
</dbReference>
<dbReference type="AlphaFoldDB" id="A0A1Y3GAB1"/>
<keyword evidence="1" id="KW-0238">DNA-binding</keyword>
<keyword evidence="5" id="KW-1185">Reference proteome</keyword>
<proteinExistence type="predicted"/>
<evidence type="ECO:0000256" key="2">
    <source>
        <dbReference type="SAM" id="MobiDB-lite"/>
    </source>
</evidence>
<feature type="compositionally biased region" description="Low complexity" evidence="2">
    <location>
        <begin position="85"/>
        <end position="98"/>
    </location>
</feature>
<gene>
    <name evidence="4" type="ORF">AMET1_1297</name>
</gene>
<name>A0A1Y3GAB1_9EURY</name>
<dbReference type="InterPro" id="IPR010095">
    <property type="entry name" value="Cas12f1-like_TNB"/>
</dbReference>